<dbReference type="PANTHER" id="PTHR46114">
    <property type="entry name" value="APPLE DOMAIN-CONTAINING PROTEIN"/>
    <property type="match status" value="1"/>
</dbReference>
<keyword evidence="2" id="KW-1185">Reference proteome</keyword>
<dbReference type="EMBL" id="CAWYQH010000001">
    <property type="protein sequence ID" value="CAK8672152.1"/>
    <property type="molecule type" value="Genomic_DNA"/>
</dbReference>
<sequence>MACRGCKYSADSFCYVCGEFFAKKAKKHCLESCRRAKEAYHAYFRMPVGDQDKHWAPHVICEYCRRTLEGWFRGEKRAMRFAIPRVWREPTNHLTDCYFCMVDPSKRRKGKNAPSINYPDIPSSIAPVPHNTTDMPVPQPPLRDEHFVADALSTDSETDASVAYLQHRVGGERCPYYPNQEDMNDLVRELSLTKSNAELLISRLKQWDLLDDSVRITSQRKRHRGFSVFYMFKDDLCYCHDIEGLFQAMGISCNPSEWRLFIDSSSRSLKAVLLHNTNKCPSIPLAHSVYMKEEYQNIKILMSALKYDHYNWEVIGDFKMVAFLMGLQGGYIKFQCYLCLWDSRNTAFHYKKRNWPLRTSYEIGTYNVKQQPLVDAAKILMPPLHIKLGLIKQFVKQLDTEGDAFKHIQEQFPKLSEAKIKAGVFVGPEVKRLINSINFPEMLSEVERRAWTSFVSVVNGFLGNHKAENYRELVDELVDAYWKMGCRMSLKLHVLHAHLDEFKDNMGDYSEEQGERFHQDIRSFEERYQGQYNENMMGDYIWNLLRESELTYRRQSRKNVSL</sequence>
<proteinExistence type="predicted"/>
<accession>A0ABP0F1J3</accession>
<name>A0ABP0F1J3_CLALP</name>
<dbReference type="PANTHER" id="PTHR46114:SF1">
    <property type="entry name" value="ZAD DOMAIN-CONTAINING PROTEIN"/>
    <property type="match status" value="1"/>
</dbReference>
<organism evidence="1 2">
    <name type="scientific">Clavelina lepadiformis</name>
    <name type="common">Light-bulb sea squirt</name>
    <name type="synonym">Ascidia lepadiformis</name>
    <dbReference type="NCBI Taxonomy" id="159417"/>
    <lineage>
        <taxon>Eukaryota</taxon>
        <taxon>Metazoa</taxon>
        <taxon>Chordata</taxon>
        <taxon>Tunicata</taxon>
        <taxon>Ascidiacea</taxon>
        <taxon>Aplousobranchia</taxon>
        <taxon>Clavelinidae</taxon>
        <taxon>Clavelina</taxon>
    </lineage>
</organism>
<dbReference type="Proteomes" id="UP001642483">
    <property type="component" value="Unassembled WGS sequence"/>
</dbReference>
<evidence type="ECO:0000313" key="1">
    <source>
        <dbReference type="EMBL" id="CAK8672152.1"/>
    </source>
</evidence>
<gene>
    <name evidence="1" type="ORF">CVLEPA_LOCUS1142</name>
</gene>
<protein>
    <submittedName>
        <fullName evidence="1">Uncharacterized protein</fullName>
    </submittedName>
</protein>
<evidence type="ECO:0000313" key="2">
    <source>
        <dbReference type="Proteomes" id="UP001642483"/>
    </source>
</evidence>
<comment type="caution">
    <text evidence="1">The sequence shown here is derived from an EMBL/GenBank/DDBJ whole genome shotgun (WGS) entry which is preliminary data.</text>
</comment>
<reference evidence="1 2" key="1">
    <citation type="submission" date="2024-02" db="EMBL/GenBank/DDBJ databases">
        <authorList>
            <person name="Daric V."/>
            <person name="Darras S."/>
        </authorList>
    </citation>
    <scope>NUCLEOTIDE SEQUENCE [LARGE SCALE GENOMIC DNA]</scope>
</reference>